<feature type="region of interest" description="Disordered" evidence="1">
    <location>
        <begin position="32"/>
        <end position="72"/>
    </location>
</feature>
<dbReference type="GO" id="GO:0005975">
    <property type="term" value="P:carbohydrate metabolic process"/>
    <property type="evidence" value="ECO:0007669"/>
    <property type="project" value="InterPro"/>
</dbReference>
<feature type="region of interest" description="Disordered" evidence="1">
    <location>
        <begin position="588"/>
        <end position="611"/>
    </location>
</feature>
<evidence type="ECO:0000313" key="3">
    <source>
        <dbReference type="EMBL" id="RFU88319.1"/>
    </source>
</evidence>
<dbReference type="InterPro" id="IPR008928">
    <property type="entry name" value="6-hairpin_glycosidase_sf"/>
</dbReference>
<keyword evidence="4" id="KW-1185">Reference proteome</keyword>
<dbReference type="InterPro" id="IPR006311">
    <property type="entry name" value="TAT_signal"/>
</dbReference>
<reference evidence="3 4" key="1">
    <citation type="submission" date="2018-08" db="EMBL/GenBank/DDBJ databases">
        <title>Isolation, diversity and antifungal activity of Actinobacteria from wheat.</title>
        <authorList>
            <person name="Han C."/>
        </authorList>
    </citation>
    <scope>NUCLEOTIDE SEQUENCE [LARGE SCALE GENOMIC DNA]</scope>
    <source>
        <strain evidence="3 4">NEAU-YY421</strain>
    </source>
</reference>
<dbReference type="OrthoDB" id="9815108at2"/>
<dbReference type="PROSITE" id="PS51318">
    <property type="entry name" value="TAT"/>
    <property type="match status" value="1"/>
</dbReference>
<name>A0A372MBQ0_9ACTN</name>
<feature type="domain" description="Alpha-L-rhamnosidase C-terminal" evidence="2">
    <location>
        <begin position="556"/>
        <end position="623"/>
    </location>
</feature>
<dbReference type="Pfam" id="PF17390">
    <property type="entry name" value="Bac_rhamnosid_C"/>
    <property type="match status" value="1"/>
</dbReference>
<dbReference type="RefSeq" id="WP_128554113.1">
    <property type="nucleotide sequence ID" value="NZ_QUAK01000013.1"/>
</dbReference>
<protein>
    <recommendedName>
        <fullName evidence="2">Alpha-L-rhamnosidase C-terminal domain-containing protein</fullName>
    </recommendedName>
</protein>
<comment type="caution">
    <text evidence="3">The sequence shown here is derived from an EMBL/GenBank/DDBJ whole genome shotgun (WGS) entry which is preliminary data.</text>
</comment>
<feature type="region of interest" description="Disordered" evidence="1">
    <location>
        <begin position="90"/>
        <end position="114"/>
    </location>
</feature>
<accession>A0A372MBQ0</accession>
<dbReference type="EMBL" id="QUAK01000013">
    <property type="protein sequence ID" value="RFU88319.1"/>
    <property type="molecule type" value="Genomic_DNA"/>
</dbReference>
<dbReference type="InterPro" id="IPR035398">
    <property type="entry name" value="Bac_rhamnosid_C"/>
</dbReference>
<evidence type="ECO:0000313" key="4">
    <source>
        <dbReference type="Proteomes" id="UP000263094"/>
    </source>
</evidence>
<gene>
    <name evidence="3" type="ORF">DY218_01940</name>
</gene>
<dbReference type="InterPro" id="IPR012341">
    <property type="entry name" value="6hp_glycosidase-like_sf"/>
</dbReference>
<evidence type="ECO:0000259" key="2">
    <source>
        <dbReference type="Pfam" id="PF17390"/>
    </source>
</evidence>
<proteinExistence type="predicted"/>
<dbReference type="Proteomes" id="UP000263094">
    <property type="component" value="Unassembled WGS sequence"/>
</dbReference>
<dbReference type="Gene3D" id="1.50.10.10">
    <property type="match status" value="1"/>
</dbReference>
<dbReference type="PANTHER" id="PTHR34987:SF4">
    <property type="entry name" value="ALPHA-L-RHAMNOSIDASE C-TERMINAL DOMAIN-CONTAINING PROTEIN"/>
    <property type="match status" value="1"/>
</dbReference>
<dbReference type="SUPFAM" id="SSF48208">
    <property type="entry name" value="Six-hairpin glycosidases"/>
    <property type="match status" value="1"/>
</dbReference>
<organism evidence="3 4">
    <name type="scientific">Streptomyces triticagri</name>
    <dbReference type="NCBI Taxonomy" id="2293568"/>
    <lineage>
        <taxon>Bacteria</taxon>
        <taxon>Bacillati</taxon>
        <taxon>Actinomycetota</taxon>
        <taxon>Actinomycetes</taxon>
        <taxon>Kitasatosporales</taxon>
        <taxon>Streptomycetaceae</taxon>
        <taxon>Streptomyces</taxon>
    </lineage>
</organism>
<sequence>MATHPTGRQLSRRDLIGTLVAAGAVGALAPAEAWGRSPGRPTLPVPSGRGGTGPAPQPYEPLHGGRFLPGSVPASPDPLVRYRWSQPRATDELQIHRSRPRSAHSPDSDSFAHLSSATTADCRVEVRDTGSIRLDFGRVSPGWLEFDSPDLTGRVEMSISEYNEPARVNPGPEHPVKTAEPVRHGSTWRLELNSEYYEGVRFGWIHVRTYDEPWTITGIRLICQAKPTNYAGSFSCDDERLERIWYHGAYTARVGFQRDHFGAILMDRGDRHSWAGDCYPTQAASLAAFGNFDAVRQNLLATAKLDNGIEIYALYWVLGLLDHYRYTGYTGDDDTFRDLAQAARDKIDHADTLFEDPHSTFYGWDERLGAGFEAPGRPETQNVFRGTFVQACRGLAEALEHSGDAGAAKKYGELADARTAWLRRQGDGPWYASWGIHALAEAVNAGIVHDDEADLVHRQAFADRLDRIDFSPFNQYFVLRALARLGRIDEALRTVDDTWGGQLDLGASTFFEVFRPDWVRILGADDPVPNSQSGWTSLAHPWSSGVTAWLSHEVLGIRPTTPGFGTFDFAPRPGRTLRTVRGTLPTPFGEISGRFDARTGRGSLTVPPGTTARFSVPEADGPAGDGRRVRRIRLGRRTVWKSGDAVGGSGAIEVPGIAPGTWDLHVSYEGTRAPAPRDPLTYPLRCLGTDTATSGDWGGRYGRDGYLLFSYDEPGSAGGRAASDGDRARLPDYVTSITPLEKSDLADWSVPLRTRWAERTEDRRAPAPSPANEVPRSVGTIYTQTPAPGGMTMAVDIDASPPEPVRLSLYFVDWDSEQRRLAVELFDLRTRKALAPVQLVEDFHRGTYLSYVCDRAVRLRVAHVRGDNAVLSGVFFDPLDD</sequence>
<dbReference type="Gene3D" id="2.60.420.10">
    <property type="entry name" value="Maltose phosphorylase, domain 3"/>
    <property type="match status" value="1"/>
</dbReference>
<dbReference type="PANTHER" id="PTHR34987">
    <property type="entry name" value="C, PUTATIVE (AFU_ORTHOLOGUE AFUA_3G02880)-RELATED"/>
    <property type="match status" value="1"/>
</dbReference>
<evidence type="ECO:0000256" key="1">
    <source>
        <dbReference type="SAM" id="MobiDB-lite"/>
    </source>
</evidence>
<dbReference type="AlphaFoldDB" id="A0A372MBQ0"/>